<organism evidence="1">
    <name type="scientific">Leishmania sp</name>
    <dbReference type="NCBI Taxonomy" id="28847"/>
    <lineage>
        <taxon>Eukaryota</taxon>
        <taxon>Discoba</taxon>
        <taxon>Euglenozoa</taxon>
        <taxon>Kinetoplastea</taxon>
        <taxon>Metakinetoplastina</taxon>
        <taxon>Trypanosomatida</taxon>
        <taxon>Trypanosomatidae</taxon>
        <taxon>Leishmaniinae</taxon>
        <taxon>Leishmania</taxon>
    </lineage>
</organism>
<accession>Q33589</accession>
<evidence type="ECO:0000313" key="1">
    <source>
        <dbReference type="EMBL" id="CAA48168.1"/>
    </source>
</evidence>
<name>Q33589_9TRYP</name>
<proteinExistence type="predicted"/>
<sequence>MGVGLGGWVRGFDAWIGVDFWPPFDINISLIYGYEAEIDYVGTAWYIGII</sequence>
<geneLocation type="mitochondrion" evidence="1"/>
<reference evidence="1" key="1">
    <citation type="submission" date="1992-08" db="EMBL/GenBank/DDBJ databases">
        <authorList>
            <person name="Singh R."/>
            <person name="Datta C."/>
            <person name="Majumder H.K."/>
        </authorList>
    </citation>
    <scope>NUCLEOTIDE SEQUENCE</scope>
    <source>
        <strain evidence="1">MHOM/IN/1978/UR6</strain>
    </source>
</reference>
<dbReference type="AlphaFoldDB" id="Q33589"/>
<protein>
    <submittedName>
        <fullName evidence="1">Uncharacterized protein</fullName>
    </submittedName>
</protein>
<dbReference type="EMBL" id="X68027">
    <property type="protein sequence ID" value="CAA48168.1"/>
    <property type="molecule type" value="Genomic_DNA"/>
</dbReference>
<keyword evidence="1" id="KW-0496">Mitochondrion</keyword>